<dbReference type="InterPro" id="IPR013652">
    <property type="entry name" value="Glycine_N-acyltransferase_C"/>
</dbReference>
<keyword evidence="6" id="KW-1185">Reference proteome</keyword>
<dbReference type="GO" id="GO:0006541">
    <property type="term" value="P:glutamine metabolic process"/>
    <property type="evidence" value="ECO:0007669"/>
    <property type="project" value="TreeGrafter"/>
</dbReference>
<dbReference type="SUPFAM" id="SSF55729">
    <property type="entry name" value="Acyl-CoA N-acyltransferases (Nat)"/>
    <property type="match status" value="1"/>
</dbReference>
<dbReference type="Ensembl" id="ENSRFET00010005142.1">
    <property type="protein sequence ID" value="ENSRFEP00010004694.1"/>
    <property type="gene ID" value="ENSRFEG00010003272.1"/>
</dbReference>
<dbReference type="Pfam" id="PF08444">
    <property type="entry name" value="Gly_acyl_tr_C"/>
    <property type="match status" value="1"/>
</dbReference>
<evidence type="ECO:0000313" key="6">
    <source>
        <dbReference type="Proteomes" id="UP000472240"/>
    </source>
</evidence>
<reference evidence="5 6" key="2">
    <citation type="journal article" date="2018" name="Annu Rev Anim Biosci">
        <title>Bat Biology, Genomes, and the Bat1K Project: To Generate Chromosome-Level Genomes for All Living Bat Species.</title>
        <authorList>
            <person name="Teeling E.C."/>
            <person name="Vernes S.C."/>
            <person name="Davalos L.M."/>
            <person name="Ray D.A."/>
            <person name="Gilbert M.T.P."/>
            <person name="Myers E."/>
        </authorList>
    </citation>
    <scope>NUCLEOTIDE SEQUENCE</scope>
</reference>
<accession>A0A671DUA3</accession>
<dbReference type="GeneID" id="117029889"/>
<evidence type="ECO:0000256" key="3">
    <source>
        <dbReference type="RuleBase" id="RU368002"/>
    </source>
</evidence>
<keyword evidence="2 3" id="KW-0012">Acyltransferase</keyword>
<reference evidence="6" key="3">
    <citation type="submission" date="2018-12" db="EMBL/GenBank/DDBJ databases">
        <title>G10K-VGP greater horseshoe bat female genome, primary haplotype.</title>
        <authorList>
            <person name="Teeling E."/>
            <person name="Myers G."/>
            <person name="Vernes S."/>
            <person name="Pippel M."/>
            <person name="Winkler S."/>
            <person name="Fedrigo O."/>
            <person name="Rhie A."/>
            <person name="Koren S."/>
            <person name="Phillippy A."/>
            <person name="Lewin H."/>
            <person name="Damas J."/>
            <person name="Howe K."/>
            <person name="Mountcastle J."/>
            <person name="Jarvis E.D."/>
        </authorList>
    </citation>
    <scope>NUCLEOTIDE SEQUENCE [LARGE SCALE GENOMIC DNA]</scope>
</reference>
<dbReference type="OMA" id="LPAYCML"/>
<proteinExistence type="inferred from homology"/>
<evidence type="ECO:0000256" key="1">
    <source>
        <dbReference type="ARBA" id="ARBA00022679"/>
    </source>
</evidence>
<evidence type="ECO:0000313" key="5">
    <source>
        <dbReference type="Ensembl" id="ENSRFEP00010004694.1"/>
    </source>
</evidence>
<dbReference type="KEGG" id="rfq:117029889"/>
<dbReference type="GO" id="GO:0047961">
    <property type="term" value="F:glycine N-acyltransferase activity"/>
    <property type="evidence" value="ECO:0007669"/>
    <property type="project" value="InterPro"/>
</dbReference>
<dbReference type="PROSITE" id="PS51186">
    <property type="entry name" value="GNAT"/>
    <property type="match status" value="1"/>
</dbReference>
<protein>
    <recommendedName>
        <fullName evidence="3">Glycine N-acyltransferase-like protein</fullName>
        <ecNumber evidence="3">2.3.1.-</ecNumber>
    </recommendedName>
</protein>
<dbReference type="InterPro" id="IPR016181">
    <property type="entry name" value="Acyl_CoA_acyltransferase"/>
</dbReference>
<evidence type="ECO:0000259" key="4">
    <source>
        <dbReference type="PROSITE" id="PS51186"/>
    </source>
</evidence>
<dbReference type="RefSeq" id="XP_032975058.1">
    <property type="nucleotide sequence ID" value="XM_033119167.1"/>
</dbReference>
<dbReference type="GeneTree" id="ENSGT00950000183133"/>
<evidence type="ECO:0000256" key="2">
    <source>
        <dbReference type="ARBA" id="ARBA00023315"/>
    </source>
</evidence>
<reference evidence="5" key="5">
    <citation type="submission" date="2025-09" db="UniProtKB">
        <authorList>
            <consortium name="Ensembl"/>
        </authorList>
    </citation>
    <scope>IDENTIFICATION</scope>
</reference>
<dbReference type="InParanoid" id="A0A671DUA3"/>
<dbReference type="InterPro" id="IPR015938">
    <property type="entry name" value="Glycine_N-acyltransferase_N"/>
</dbReference>
<keyword evidence="1 3" id="KW-0808">Transferase</keyword>
<dbReference type="PANTHER" id="PTHR15298">
    <property type="entry name" value="L-COA N-ACYLTRANSFERASE-RELATED"/>
    <property type="match status" value="1"/>
</dbReference>
<dbReference type="InterPro" id="IPR000182">
    <property type="entry name" value="GNAT_dom"/>
</dbReference>
<dbReference type="GO" id="GO:0047946">
    <property type="term" value="F:glutamine N-acyltransferase activity"/>
    <property type="evidence" value="ECO:0007669"/>
    <property type="project" value="TreeGrafter"/>
</dbReference>
<sequence length="298" mass="34643">MLLLRDSSKLLTLYKSLARSIPESLKVYGSVYHINHGNPFNLEVLVDSWPEYRTVVVRPQKQEMIDDNDLYINRYSIFSKEPQKLQEVLKNCGVINWKQMFQIEGCQESLGEGIRTAAFSKSARVEYLNLILYVTEDIMKLNATNESKPGSWHEADHPDNAPNSEDLNWKFSRLNVSHSGLVNYFWGLGQNERSLRYIQRCIQTLPAYCMLGPEGTPITWSVMDATSEIVMGYTLERYRNKGIMRRMMMHYVTYLRQENIPFYLSVGAKNEKSHRVVKRSGFSVASCAWHQWTCYPKK</sequence>
<dbReference type="AlphaFoldDB" id="A0A671DUA3"/>
<dbReference type="GO" id="GO:0005739">
    <property type="term" value="C:mitochondrion"/>
    <property type="evidence" value="ECO:0007669"/>
    <property type="project" value="InterPro"/>
</dbReference>
<gene>
    <name evidence="5" type="primary">LOC117029889</name>
</gene>
<comment type="similarity">
    <text evidence="3">Belongs to the glycine N-acyltransferase family.</text>
</comment>
<dbReference type="OrthoDB" id="61870at2759"/>
<dbReference type="PANTHER" id="PTHR15298:SF7">
    <property type="entry name" value="GLYCINE N-ACYLTRANSFERASE-LIKE PROTEIN 1"/>
    <property type="match status" value="1"/>
</dbReference>
<reference evidence="5 6" key="1">
    <citation type="journal article" date="2015" name="Annu Rev Anim Biosci">
        <title>The Genome 10K Project: a way forward.</title>
        <authorList>
            <person name="Koepfli K.P."/>
            <person name="Paten B."/>
            <person name="O'Brien S.J."/>
            <person name="Koepfli K.P."/>
            <person name="Paten B."/>
            <person name="Antunes A."/>
            <person name="Belov K."/>
            <person name="Bustamante C."/>
            <person name="Castoe T.A."/>
            <person name="Clawson H."/>
            <person name="Crawford A.J."/>
            <person name="Diekhans M."/>
            <person name="Distel D."/>
            <person name="Durbin R."/>
            <person name="Earl D."/>
            <person name="Fujita M.K."/>
            <person name="Gamble T."/>
            <person name="Georges A."/>
            <person name="Gemmell N."/>
            <person name="Gilbert M.T."/>
            <person name="Graves J.M."/>
            <person name="Green R.E."/>
            <person name="Hickey G."/>
            <person name="Jarvis E.D."/>
            <person name="Johnson W."/>
            <person name="Komissarov A."/>
            <person name="Korf I."/>
            <person name="Kuhn R."/>
            <person name="Larkin D.M."/>
            <person name="Lewin H."/>
            <person name="Lopez J.V."/>
            <person name="Ma J."/>
            <person name="Marques-Bonet T."/>
            <person name="Miller W."/>
            <person name="Murphy R."/>
            <person name="Pevzner P."/>
            <person name="Shapiro B."/>
            <person name="Steiner C."/>
            <person name="Tamazian G."/>
            <person name="Venkatesh B."/>
            <person name="Wang J."/>
            <person name="Wayne R."/>
            <person name="Wiley E."/>
            <person name="Yang H."/>
            <person name="Zhang G."/>
            <person name="Haussler D."/>
            <person name="Ryder O."/>
            <person name="O'Brien S.J."/>
        </authorList>
    </citation>
    <scope>NUCLEOTIDE SEQUENCE</scope>
</reference>
<dbReference type="Pfam" id="PF06021">
    <property type="entry name" value="Gly_acyl_tr_N"/>
    <property type="match status" value="1"/>
</dbReference>
<dbReference type="Proteomes" id="UP000472240">
    <property type="component" value="Chromosome 11"/>
</dbReference>
<name>A0A671DUA3_RHIFE</name>
<reference evidence="5" key="4">
    <citation type="submission" date="2025-08" db="UniProtKB">
        <authorList>
            <consortium name="Ensembl"/>
        </authorList>
    </citation>
    <scope>IDENTIFICATION</scope>
</reference>
<feature type="domain" description="N-acetyltransferase" evidence="4">
    <location>
        <begin position="125"/>
        <end position="298"/>
    </location>
</feature>
<dbReference type="Gene3D" id="3.40.630.30">
    <property type="match status" value="1"/>
</dbReference>
<organism evidence="5 6">
    <name type="scientific">Rhinolophus ferrumequinum</name>
    <name type="common">Greater horseshoe bat</name>
    <dbReference type="NCBI Taxonomy" id="59479"/>
    <lineage>
        <taxon>Eukaryota</taxon>
        <taxon>Metazoa</taxon>
        <taxon>Chordata</taxon>
        <taxon>Craniata</taxon>
        <taxon>Vertebrata</taxon>
        <taxon>Euteleostomi</taxon>
        <taxon>Mammalia</taxon>
        <taxon>Eutheria</taxon>
        <taxon>Laurasiatheria</taxon>
        <taxon>Chiroptera</taxon>
        <taxon>Yinpterochiroptera</taxon>
        <taxon>Rhinolophoidea</taxon>
        <taxon>Rhinolophidae</taxon>
        <taxon>Rhinolophinae</taxon>
        <taxon>Rhinolophus</taxon>
    </lineage>
</organism>
<dbReference type="EC" id="2.3.1.-" evidence="3"/>
<dbReference type="InterPro" id="IPR010313">
    <property type="entry name" value="Glycine_N-acyltransferase"/>
</dbReference>